<organism evidence="2 3">
    <name type="scientific">Streptomyces broussonetiae</name>
    <dbReference type="NCBI Taxonomy" id="2686304"/>
    <lineage>
        <taxon>Bacteria</taxon>
        <taxon>Bacillati</taxon>
        <taxon>Actinomycetota</taxon>
        <taxon>Actinomycetes</taxon>
        <taxon>Kitasatosporales</taxon>
        <taxon>Streptomycetaceae</taxon>
        <taxon>Streptomyces</taxon>
    </lineage>
</organism>
<dbReference type="AlphaFoldDB" id="A0A6I6MPN5"/>
<dbReference type="RefSeq" id="WP_158916973.1">
    <property type="nucleotide sequence ID" value="NZ_CP047020.1"/>
</dbReference>
<evidence type="ECO:0000256" key="1">
    <source>
        <dbReference type="SAM" id="MobiDB-lite"/>
    </source>
</evidence>
<accession>A0A6I6MPN5</accession>
<dbReference type="EMBL" id="CP047020">
    <property type="protein sequence ID" value="QHA02193.1"/>
    <property type="molecule type" value="Genomic_DNA"/>
</dbReference>
<name>A0A6I6MPN5_9ACTN</name>
<reference evidence="2 3" key="1">
    <citation type="submission" date="2019-12" db="EMBL/GenBank/DDBJ databases">
        <title>Streptomyces sp. strain T44 isolated from rhizosphere soil of Broussonetia papyrifera.</title>
        <authorList>
            <person name="Mo P."/>
        </authorList>
    </citation>
    <scope>NUCLEOTIDE SEQUENCE [LARGE SCALE GENOMIC DNA]</scope>
    <source>
        <strain evidence="2 3">T44</strain>
    </source>
</reference>
<keyword evidence="3" id="KW-1185">Reference proteome</keyword>
<dbReference type="Proteomes" id="UP000436138">
    <property type="component" value="Chromosome"/>
</dbReference>
<sequence>MIVIAVLLLPALGLLLLVMDRFEDWLPVTSFSPRHARVRRHLRLIPGEASNSPSQSADGAAEHEAA</sequence>
<gene>
    <name evidence="2" type="ORF">GQF42_01530</name>
</gene>
<feature type="region of interest" description="Disordered" evidence="1">
    <location>
        <begin position="46"/>
        <end position="66"/>
    </location>
</feature>
<evidence type="ECO:0000313" key="2">
    <source>
        <dbReference type="EMBL" id="QHA02193.1"/>
    </source>
</evidence>
<dbReference type="KEGG" id="sbro:GQF42_01530"/>
<evidence type="ECO:0000313" key="3">
    <source>
        <dbReference type="Proteomes" id="UP000436138"/>
    </source>
</evidence>
<protein>
    <submittedName>
        <fullName evidence="2">Uncharacterized protein</fullName>
    </submittedName>
</protein>
<proteinExistence type="predicted"/>